<evidence type="ECO:0000256" key="1">
    <source>
        <dbReference type="ARBA" id="ARBA00012831"/>
    </source>
</evidence>
<evidence type="ECO:0000313" key="12">
    <source>
        <dbReference type="Proteomes" id="UP000231388"/>
    </source>
</evidence>
<dbReference type="Proteomes" id="UP000231388">
    <property type="component" value="Unassembled WGS sequence"/>
</dbReference>
<dbReference type="EMBL" id="PCQY01000011">
    <property type="protein sequence ID" value="PIP04740.1"/>
    <property type="molecule type" value="Genomic_DNA"/>
</dbReference>
<evidence type="ECO:0000256" key="8">
    <source>
        <dbReference type="ARBA" id="ARBA00029731"/>
    </source>
</evidence>
<keyword evidence="5" id="KW-0067">ATP-binding</keyword>
<reference evidence="11 12" key="1">
    <citation type="submission" date="2017-09" db="EMBL/GenBank/DDBJ databases">
        <title>Depth-based differentiation of microbial function through sediment-hosted aquifers and enrichment of novel symbionts in the deep terrestrial subsurface.</title>
        <authorList>
            <person name="Probst A.J."/>
            <person name="Ladd B."/>
            <person name="Jarett J.K."/>
            <person name="Geller-Mcgrath D.E."/>
            <person name="Sieber C.M."/>
            <person name="Emerson J.B."/>
            <person name="Anantharaman K."/>
            <person name="Thomas B.C."/>
            <person name="Malmstrom R."/>
            <person name="Stieglmeier M."/>
            <person name="Klingl A."/>
            <person name="Woyke T."/>
            <person name="Ryan C.M."/>
            <person name="Banfield J.F."/>
        </authorList>
    </citation>
    <scope>NUCLEOTIDE SEQUENCE [LARGE SCALE GENOMIC DNA]</scope>
    <source>
        <strain evidence="11">CG23_combo_of_CG06-09_8_20_14_all_40_14</strain>
    </source>
</reference>
<name>A0A2G9XCM7_UNCKA</name>
<proteinExistence type="predicted"/>
<dbReference type="SUPFAM" id="SSF52954">
    <property type="entry name" value="Class II aaRS ABD-related"/>
    <property type="match status" value="1"/>
</dbReference>
<dbReference type="PROSITE" id="PS50862">
    <property type="entry name" value="AA_TRNA_LIGASE_II"/>
    <property type="match status" value="1"/>
</dbReference>
<keyword evidence="7" id="KW-0030">Aminoacyl-tRNA synthetase</keyword>
<sequence>MLYSQLFGKTLWDYPKDAETISHKYLAKGGFIDQLMSGVYTYLPLGWRTAAKISDIIREEMNRVGGQEISMPALQKKSQWIETGRWGTMDPPLFKFKDRHNKELALGPTHEEVVTDLARRFISSYKELPIAVYQIQNKFRNEMRATGGLLRVREFIMKDMYSFHISKEDFSDFYERVIKAYLTIFDKCGLKGVKLLEADSGSMGGDYSNEFGVPCKNGEDKMYVCEVCDWAGNVQAVGANVVKCPRCGGEVVVKSNVENGHIFMLGTEYSEKMKAYFTNEKGERKPLIMGCYGIGISRLMATIVEQNYDDKGIIWPNSVSPFDYYLTYVEDSLKDIASECYYKLSKLKRDTPESGVSRIGFDVLLDDRDASIGTKFADADLIGIPKRIIVSKKSLDQGGVEIKDRRTGKLSILPIEEL</sequence>
<comment type="catalytic activity">
    <reaction evidence="9">
        <text>tRNA(Pro) + L-proline + ATP = L-prolyl-tRNA(Pro) + AMP + diphosphate</text>
        <dbReference type="Rhea" id="RHEA:14305"/>
        <dbReference type="Rhea" id="RHEA-COMP:9700"/>
        <dbReference type="Rhea" id="RHEA-COMP:9702"/>
        <dbReference type="ChEBI" id="CHEBI:30616"/>
        <dbReference type="ChEBI" id="CHEBI:33019"/>
        <dbReference type="ChEBI" id="CHEBI:60039"/>
        <dbReference type="ChEBI" id="CHEBI:78442"/>
        <dbReference type="ChEBI" id="CHEBI:78532"/>
        <dbReference type="ChEBI" id="CHEBI:456215"/>
        <dbReference type="EC" id="6.1.1.15"/>
    </reaction>
</comment>
<evidence type="ECO:0000256" key="4">
    <source>
        <dbReference type="ARBA" id="ARBA00022741"/>
    </source>
</evidence>
<dbReference type="InterPro" id="IPR033730">
    <property type="entry name" value="ProRS_core_prok"/>
</dbReference>
<keyword evidence="6" id="KW-0648">Protein biosynthesis</keyword>
<evidence type="ECO:0000256" key="2">
    <source>
        <dbReference type="ARBA" id="ARBA00019110"/>
    </source>
</evidence>
<dbReference type="InterPro" id="IPR002314">
    <property type="entry name" value="aa-tRNA-synt_IIb"/>
</dbReference>
<evidence type="ECO:0000256" key="5">
    <source>
        <dbReference type="ARBA" id="ARBA00022840"/>
    </source>
</evidence>
<accession>A0A2G9XCM7</accession>
<evidence type="ECO:0000313" key="11">
    <source>
        <dbReference type="EMBL" id="PIP04740.1"/>
    </source>
</evidence>
<dbReference type="PRINTS" id="PR01046">
    <property type="entry name" value="TRNASYNTHPRO"/>
</dbReference>
<comment type="caution">
    <text evidence="11">The sequence shown here is derived from an EMBL/GenBank/DDBJ whole genome shotgun (WGS) entry which is preliminary data.</text>
</comment>
<dbReference type="AlphaFoldDB" id="A0A2G9XCM7"/>
<dbReference type="Gene3D" id="3.40.50.800">
    <property type="entry name" value="Anticodon-binding domain"/>
    <property type="match status" value="1"/>
</dbReference>
<dbReference type="InterPro" id="IPR006195">
    <property type="entry name" value="aa-tRNA-synth_II"/>
</dbReference>
<evidence type="ECO:0000256" key="3">
    <source>
        <dbReference type="ARBA" id="ARBA00022598"/>
    </source>
</evidence>
<dbReference type="GO" id="GO:0005524">
    <property type="term" value="F:ATP binding"/>
    <property type="evidence" value="ECO:0007669"/>
    <property type="project" value="UniProtKB-KW"/>
</dbReference>
<dbReference type="InterPro" id="IPR050062">
    <property type="entry name" value="Pro-tRNA_synthetase"/>
</dbReference>
<dbReference type="InterPro" id="IPR002316">
    <property type="entry name" value="Pro-tRNA-ligase_IIa"/>
</dbReference>
<evidence type="ECO:0000256" key="9">
    <source>
        <dbReference type="ARBA" id="ARBA00047671"/>
    </source>
</evidence>
<dbReference type="GO" id="GO:0006433">
    <property type="term" value="P:prolyl-tRNA aminoacylation"/>
    <property type="evidence" value="ECO:0007669"/>
    <property type="project" value="InterPro"/>
</dbReference>
<dbReference type="CDD" id="cd00861">
    <property type="entry name" value="ProRS_anticodon_short"/>
    <property type="match status" value="1"/>
</dbReference>
<dbReference type="Pfam" id="PF00587">
    <property type="entry name" value="tRNA-synt_2b"/>
    <property type="match status" value="1"/>
</dbReference>
<protein>
    <recommendedName>
        <fullName evidence="2">Proline--tRNA ligase</fullName>
        <ecNumber evidence="1">6.1.1.15</ecNumber>
    </recommendedName>
    <alternativeName>
        <fullName evidence="8">Prolyl-tRNA synthetase</fullName>
    </alternativeName>
</protein>
<dbReference type="Gene3D" id="3.30.930.10">
    <property type="entry name" value="Bira Bifunctional Protein, Domain 2"/>
    <property type="match status" value="1"/>
</dbReference>
<feature type="domain" description="Aminoacyl-transfer RNA synthetases class-II family profile" evidence="10">
    <location>
        <begin position="33"/>
        <end position="316"/>
    </location>
</feature>
<dbReference type="GO" id="GO:0004827">
    <property type="term" value="F:proline-tRNA ligase activity"/>
    <property type="evidence" value="ECO:0007669"/>
    <property type="project" value="UniProtKB-EC"/>
</dbReference>
<dbReference type="InterPro" id="IPR004154">
    <property type="entry name" value="Anticodon-bd"/>
</dbReference>
<dbReference type="GO" id="GO:0005829">
    <property type="term" value="C:cytosol"/>
    <property type="evidence" value="ECO:0007669"/>
    <property type="project" value="TreeGrafter"/>
</dbReference>
<dbReference type="EC" id="6.1.1.15" evidence="1"/>
<dbReference type="PANTHER" id="PTHR42753">
    <property type="entry name" value="MITOCHONDRIAL RIBOSOME PROTEIN L39/PROLYL-TRNA LIGASE FAMILY MEMBER"/>
    <property type="match status" value="1"/>
</dbReference>
<evidence type="ECO:0000256" key="6">
    <source>
        <dbReference type="ARBA" id="ARBA00022917"/>
    </source>
</evidence>
<dbReference type="Pfam" id="PF03129">
    <property type="entry name" value="HGTP_anticodon"/>
    <property type="match status" value="1"/>
</dbReference>
<evidence type="ECO:0000259" key="10">
    <source>
        <dbReference type="PROSITE" id="PS50862"/>
    </source>
</evidence>
<gene>
    <name evidence="11" type="ORF">COX53_00850</name>
</gene>
<evidence type="ECO:0000256" key="7">
    <source>
        <dbReference type="ARBA" id="ARBA00023146"/>
    </source>
</evidence>
<organism evidence="11 12">
    <name type="scientific">candidate division WWE3 bacterium CG23_combo_of_CG06-09_8_20_14_all_40_14</name>
    <dbReference type="NCBI Taxonomy" id="1975095"/>
    <lineage>
        <taxon>Bacteria</taxon>
        <taxon>Katanobacteria</taxon>
    </lineage>
</organism>
<dbReference type="InterPro" id="IPR045864">
    <property type="entry name" value="aa-tRNA-synth_II/BPL/LPL"/>
</dbReference>
<dbReference type="PANTHER" id="PTHR42753:SF2">
    <property type="entry name" value="PROLINE--TRNA LIGASE"/>
    <property type="match status" value="1"/>
</dbReference>
<dbReference type="InterPro" id="IPR036621">
    <property type="entry name" value="Anticodon-bd_dom_sf"/>
</dbReference>
<dbReference type="CDD" id="cd00779">
    <property type="entry name" value="ProRS_core_prok"/>
    <property type="match status" value="1"/>
</dbReference>
<dbReference type="SUPFAM" id="SSF55681">
    <property type="entry name" value="Class II aaRS and biotin synthetases"/>
    <property type="match status" value="1"/>
</dbReference>
<dbReference type="InterPro" id="IPR044140">
    <property type="entry name" value="ProRS_anticodon_short"/>
</dbReference>
<keyword evidence="4" id="KW-0547">Nucleotide-binding</keyword>
<keyword evidence="3 11" id="KW-0436">Ligase</keyword>